<dbReference type="SMART" id="SM00355">
    <property type="entry name" value="ZnF_C2H2"/>
    <property type="match status" value="2"/>
</dbReference>
<feature type="compositionally biased region" description="Low complexity" evidence="6">
    <location>
        <begin position="369"/>
        <end position="379"/>
    </location>
</feature>
<evidence type="ECO:0000256" key="5">
    <source>
        <dbReference type="PROSITE-ProRule" id="PRU00042"/>
    </source>
</evidence>
<feature type="compositionally biased region" description="Basic and acidic residues" evidence="6">
    <location>
        <begin position="154"/>
        <end position="168"/>
    </location>
</feature>
<dbReference type="FunFam" id="3.30.160.60:FF:000100">
    <property type="entry name" value="Zinc finger 45-like"/>
    <property type="match status" value="1"/>
</dbReference>
<feature type="compositionally biased region" description="Pro residues" evidence="6">
    <location>
        <begin position="803"/>
        <end position="816"/>
    </location>
</feature>
<dbReference type="GO" id="GO:0000981">
    <property type="term" value="F:DNA-binding transcription factor activity, RNA polymerase II-specific"/>
    <property type="evidence" value="ECO:0007669"/>
    <property type="project" value="TreeGrafter"/>
</dbReference>
<evidence type="ECO:0000313" key="8">
    <source>
        <dbReference type="EMBL" id="KAF9951981.1"/>
    </source>
</evidence>
<feature type="compositionally biased region" description="Basic and acidic residues" evidence="6">
    <location>
        <begin position="380"/>
        <end position="393"/>
    </location>
</feature>
<keyword evidence="4" id="KW-0862">Zinc</keyword>
<feature type="compositionally biased region" description="Low complexity" evidence="6">
    <location>
        <begin position="208"/>
        <end position="221"/>
    </location>
</feature>
<sequence>MGPMGANENHGPARGKATPAEEANAHTFASNDRKYPTHSHHRNDVSDARHHEEEHGEKFDHNEDEETMDRRDDRADDDSDEEDNVDELMDEADFDEADASKSQHTPNGPAGTSHPGPAHQQLSGHPSRSLPSLLPRPDSSSAPPEHGTGYIIDTRGHIDHDPAEEQRHGSSFTWVPQQGAHRKVGYLEMGGSQPGINSGESSHSETLTSNAPASTANTAPSGSVNNGSSKKRTTPAKHKCPQCDKYFTRPFNLKSHQRTHTQERPARAFSRLHDCNRHMRTHWRIKPYSCPECHRNFVRQDALTRHLRLDFGHNRCSGYPGPTPGTAANPDKSDPEDSGDESMQDTPTDPSFQPVTKTEEGSTGPVFAPTSSPSSPSNSKRAEKAESDQDRPHVSASASHDPRMAPKAVASPDSLQPRQEFVQPRPQDFKEEREHEPLRDVRYSNATPAPISFIHRGAPSGRRAVSPPPEAVDPSLHAAQHARSYSQSSFTQGQPPIPMPHSSSPLSAPSSAAPSHQHAPAPQMSTVPPPMERRATAPMRNGSSWPAHAHDSAPHAEYYHIPSRQPLARSESSYGAEADHARMTAHPGPDYPGSPQEQRRSSPGQYSEWDAHRQDNSRSRGWDVRQQEPRHRHTTWSSTTSNRGPMPPQHPQHPQHPQEHGAHAAPMPPPRANTLESWSRAAPEPRDDSHREAREGPARMLPRVSAAYPASPYPLESPEGHARALPNASPTQMRPVEGFRRPEVERDPRQRSISEMDRARAPGMSWNEQRSRSFHEHDAGEPRPRYEPHPNSAQHMREQPLGVRPPPGEGPLPGPERQPQVYSGMVGVERMYAQQQPGPYHERDSPRDPAGPFSSKQPLMKEPHVPEHRPSRSQSTLDYESSRMPLLRQQPRYPGEPKPMPRESRRSISPGSGYRAPPPMEGGHTYDNGGRYAYPLERSETYGREDLGMRSGL</sequence>
<keyword evidence="9" id="KW-1185">Reference proteome</keyword>
<feature type="domain" description="C2H2-type" evidence="7">
    <location>
        <begin position="288"/>
        <end position="315"/>
    </location>
</feature>
<dbReference type="Gene3D" id="3.30.160.60">
    <property type="entry name" value="Classic Zinc Finger"/>
    <property type="match status" value="2"/>
</dbReference>
<dbReference type="FunFam" id="3.30.160.60:FF:002343">
    <property type="entry name" value="Zinc finger protein 33A"/>
    <property type="match status" value="1"/>
</dbReference>
<evidence type="ECO:0000259" key="7">
    <source>
        <dbReference type="PROSITE" id="PS50157"/>
    </source>
</evidence>
<keyword evidence="3 5" id="KW-0863">Zinc-finger</keyword>
<evidence type="ECO:0000256" key="3">
    <source>
        <dbReference type="ARBA" id="ARBA00022771"/>
    </source>
</evidence>
<keyword evidence="1" id="KW-0479">Metal-binding</keyword>
<feature type="region of interest" description="Disordered" evidence="6">
    <location>
        <begin position="1"/>
        <end position="241"/>
    </location>
</feature>
<proteinExistence type="predicted"/>
<dbReference type="OrthoDB" id="4748970at2759"/>
<dbReference type="InterPro" id="IPR013087">
    <property type="entry name" value="Znf_C2H2_type"/>
</dbReference>
<name>A0A9P6IXM3_MORAP</name>
<feature type="compositionally biased region" description="Basic and acidic residues" evidence="6">
    <location>
        <begin position="859"/>
        <end position="870"/>
    </location>
</feature>
<feature type="compositionally biased region" description="Basic and acidic residues" evidence="6">
    <location>
        <begin position="548"/>
        <end position="558"/>
    </location>
</feature>
<dbReference type="Proteomes" id="UP000738359">
    <property type="component" value="Unassembled WGS sequence"/>
</dbReference>
<evidence type="ECO:0000313" key="9">
    <source>
        <dbReference type="Proteomes" id="UP000738359"/>
    </source>
</evidence>
<feature type="compositionally biased region" description="Polar residues" evidence="6">
    <location>
        <begin position="344"/>
        <end position="356"/>
    </location>
</feature>
<dbReference type="PANTHER" id="PTHR23235:SF120">
    <property type="entry name" value="KRUPPEL-LIKE FACTOR 15"/>
    <property type="match status" value="1"/>
</dbReference>
<organism evidence="8 9">
    <name type="scientific">Mortierella alpina</name>
    <name type="common">Oleaginous fungus</name>
    <name type="synonym">Mortierella renispora</name>
    <dbReference type="NCBI Taxonomy" id="64518"/>
    <lineage>
        <taxon>Eukaryota</taxon>
        <taxon>Fungi</taxon>
        <taxon>Fungi incertae sedis</taxon>
        <taxon>Mucoromycota</taxon>
        <taxon>Mortierellomycotina</taxon>
        <taxon>Mortierellomycetes</taxon>
        <taxon>Mortierellales</taxon>
        <taxon>Mortierellaceae</taxon>
        <taxon>Mortierella</taxon>
    </lineage>
</organism>
<dbReference type="GO" id="GO:0008270">
    <property type="term" value="F:zinc ion binding"/>
    <property type="evidence" value="ECO:0007669"/>
    <property type="project" value="UniProtKB-KW"/>
</dbReference>
<feature type="compositionally biased region" description="Polar residues" evidence="6">
    <location>
        <begin position="483"/>
        <end position="494"/>
    </location>
</feature>
<keyword evidence="2" id="KW-0677">Repeat</keyword>
<dbReference type="EMBL" id="JAAAHY010001160">
    <property type="protein sequence ID" value="KAF9951981.1"/>
    <property type="molecule type" value="Genomic_DNA"/>
</dbReference>
<feature type="compositionally biased region" description="Basic and acidic residues" evidence="6">
    <location>
        <begin position="937"/>
        <end position="953"/>
    </location>
</feature>
<evidence type="ECO:0000256" key="2">
    <source>
        <dbReference type="ARBA" id="ARBA00022737"/>
    </source>
</evidence>
<dbReference type="PROSITE" id="PS00028">
    <property type="entry name" value="ZINC_FINGER_C2H2_1"/>
    <property type="match status" value="1"/>
</dbReference>
<reference evidence="8" key="1">
    <citation type="journal article" date="2020" name="Fungal Divers.">
        <title>Resolving the Mortierellaceae phylogeny through synthesis of multi-gene phylogenetics and phylogenomics.</title>
        <authorList>
            <person name="Vandepol N."/>
            <person name="Liber J."/>
            <person name="Desiro A."/>
            <person name="Na H."/>
            <person name="Kennedy M."/>
            <person name="Barry K."/>
            <person name="Grigoriev I.V."/>
            <person name="Miller A.N."/>
            <person name="O'Donnell K."/>
            <person name="Stajich J.E."/>
            <person name="Bonito G."/>
        </authorList>
    </citation>
    <scope>NUCLEOTIDE SEQUENCE</scope>
    <source>
        <strain evidence="8">CK1249</strain>
    </source>
</reference>
<feature type="compositionally biased region" description="Basic and acidic residues" evidence="6">
    <location>
        <begin position="427"/>
        <end position="442"/>
    </location>
</feature>
<dbReference type="PANTHER" id="PTHR23235">
    <property type="entry name" value="KRUEPPEL-LIKE TRANSCRIPTION FACTOR"/>
    <property type="match status" value="1"/>
</dbReference>
<feature type="compositionally biased region" description="Basic and acidic residues" evidence="6">
    <location>
        <begin position="609"/>
        <end position="629"/>
    </location>
</feature>
<feature type="domain" description="C2H2-type" evidence="7">
    <location>
        <begin position="238"/>
        <end position="265"/>
    </location>
</feature>
<gene>
    <name evidence="8" type="ORF">BGZ70_000784</name>
</gene>
<feature type="region of interest" description="Disordered" evidence="6">
    <location>
        <begin position="314"/>
        <end position="953"/>
    </location>
</feature>
<comment type="caution">
    <text evidence="8">The sequence shown here is derived from an EMBL/GenBank/DDBJ whole genome shotgun (WGS) entry which is preliminary data.</text>
</comment>
<dbReference type="SUPFAM" id="SSF57667">
    <property type="entry name" value="beta-beta-alpha zinc fingers"/>
    <property type="match status" value="2"/>
</dbReference>
<accession>A0A9P6IXM3</accession>
<feature type="compositionally biased region" description="Polar residues" evidence="6">
    <location>
        <begin position="194"/>
        <end position="207"/>
    </location>
</feature>
<feature type="compositionally biased region" description="Acidic residues" evidence="6">
    <location>
        <begin position="75"/>
        <end position="97"/>
    </location>
</feature>
<feature type="compositionally biased region" description="Basic and acidic residues" evidence="6">
    <location>
        <begin position="769"/>
        <end position="788"/>
    </location>
</feature>
<evidence type="ECO:0000256" key="6">
    <source>
        <dbReference type="SAM" id="MobiDB-lite"/>
    </source>
</evidence>
<dbReference type="Pfam" id="PF00096">
    <property type="entry name" value="zf-C2H2"/>
    <property type="match status" value="2"/>
</dbReference>
<dbReference type="GO" id="GO:0000978">
    <property type="term" value="F:RNA polymerase II cis-regulatory region sequence-specific DNA binding"/>
    <property type="evidence" value="ECO:0007669"/>
    <property type="project" value="TreeGrafter"/>
</dbReference>
<dbReference type="PROSITE" id="PS50157">
    <property type="entry name" value="ZINC_FINGER_C2H2_2"/>
    <property type="match status" value="2"/>
</dbReference>
<feature type="compositionally biased region" description="Basic and acidic residues" evidence="6">
    <location>
        <begin position="683"/>
        <end position="697"/>
    </location>
</feature>
<dbReference type="InterPro" id="IPR036236">
    <property type="entry name" value="Znf_C2H2_sf"/>
</dbReference>
<evidence type="ECO:0000256" key="4">
    <source>
        <dbReference type="ARBA" id="ARBA00022833"/>
    </source>
</evidence>
<feature type="compositionally biased region" description="Low complexity" evidence="6">
    <location>
        <begin position="500"/>
        <end position="522"/>
    </location>
</feature>
<feature type="compositionally biased region" description="Low complexity" evidence="6">
    <location>
        <begin position="126"/>
        <end position="144"/>
    </location>
</feature>
<protein>
    <recommendedName>
        <fullName evidence="7">C2H2-type domain-containing protein</fullName>
    </recommendedName>
</protein>
<feature type="compositionally biased region" description="Basic and acidic residues" evidence="6">
    <location>
        <begin position="737"/>
        <end position="760"/>
    </location>
</feature>
<feature type="compositionally biased region" description="Basic and acidic residues" evidence="6">
    <location>
        <begin position="42"/>
        <end position="61"/>
    </location>
</feature>
<evidence type="ECO:0000256" key="1">
    <source>
        <dbReference type="ARBA" id="ARBA00022723"/>
    </source>
</evidence>
<feature type="compositionally biased region" description="Acidic residues" evidence="6">
    <location>
        <begin position="334"/>
        <end position="343"/>
    </location>
</feature>
<feature type="compositionally biased region" description="Basic residues" evidence="6">
    <location>
        <begin position="229"/>
        <end position="240"/>
    </location>
</feature>
<dbReference type="AlphaFoldDB" id="A0A9P6IXM3"/>